<dbReference type="Gene3D" id="3.40.1620.10">
    <property type="entry name" value="YefM-like domain"/>
    <property type="match status" value="1"/>
</dbReference>
<sequence length="83" mass="9118">MKTIAAQEIKRRGIGAVDEALADGPVHIVRNNQPKYVVLSEKDYENILSDLAEGRLAASENDLKAGRIKRGNSKKLMAELLKS</sequence>
<evidence type="ECO:0000256" key="1">
    <source>
        <dbReference type="ARBA" id="ARBA00009981"/>
    </source>
</evidence>
<organism evidence="2">
    <name type="scientific">hydrocarbon metagenome</name>
    <dbReference type="NCBI Taxonomy" id="938273"/>
    <lineage>
        <taxon>unclassified sequences</taxon>
        <taxon>metagenomes</taxon>
        <taxon>ecological metagenomes</taxon>
    </lineage>
</organism>
<dbReference type="AlphaFoldDB" id="A0A0W8FMQ6"/>
<evidence type="ECO:0000313" key="2">
    <source>
        <dbReference type="EMBL" id="KUG22151.1"/>
    </source>
</evidence>
<dbReference type="SUPFAM" id="SSF143120">
    <property type="entry name" value="YefM-like"/>
    <property type="match status" value="1"/>
</dbReference>
<dbReference type="EMBL" id="LNQE01000984">
    <property type="protein sequence ID" value="KUG22151.1"/>
    <property type="molecule type" value="Genomic_DNA"/>
</dbReference>
<comment type="similarity">
    <text evidence="1">Belongs to the phD/YefM antitoxin family.</text>
</comment>
<accession>A0A0W8FMQ6</accession>
<dbReference type="InterPro" id="IPR006442">
    <property type="entry name" value="Antitoxin_Phd/YefM"/>
</dbReference>
<comment type="caution">
    <text evidence="2">The sequence shown here is derived from an EMBL/GenBank/DDBJ whole genome shotgun (WGS) entry which is preliminary data.</text>
</comment>
<proteinExistence type="inferred from homology"/>
<protein>
    <submittedName>
        <fullName evidence="2">Higa protein (Antitoxin to higb)</fullName>
    </submittedName>
</protein>
<gene>
    <name evidence="2" type="ORF">ASZ90_008075</name>
</gene>
<name>A0A0W8FMQ6_9ZZZZ</name>
<dbReference type="InterPro" id="IPR036165">
    <property type="entry name" value="YefM-like_sf"/>
</dbReference>
<reference evidence="2" key="1">
    <citation type="journal article" date="2015" name="Proc. Natl. Acad. Sci. U.S.A.">
        <title>Networks of energetic and metabolic interactions define dynamics in microbial communities.</title>
        <authorList>
            <person name="Embree M."/>
            <person name="Liu J.K."/>
            <person name="Al-Bassam M.M."/>
            <person name="Zengler K."/>
        </authorList>
    </citation>
    <scope>NUCLEOTIDE SEQUENCE</scope>
</reference>
<dbReference type="Pfam" id="PF02604">
    <property type="entry name" value="PhdYeFM_antitox"/>
    <property type="match status" value="1"/>
</dbReference>